<sequence>MEYPEIMIQGKTTKEMAENIKGAYSLMVLDNVPNNYQTKETF</sequence>
<gene>
    <name evidence="1" type="ORF">JETT_2692</name>
</gene>
<accession>A0A533Q8S9</accession>
<dbReference type="EMBL" id="SULG01000065">
    <property type="protein sequence ID" value="TLD41046.1"/>
    <property type="molecule type" value="Genomic_DNA"/>
</dbReference>
<reference evidence="1 2" key="1">
    <citation type="submission" date="2019-04" db="EMBL/GenBank/DDBJ databases">
        <title>Genome of a novel bacterium Candidatus Jettenia ecosi reconstructed from metagenome of an anammox bioreactor.</title>
        <authorList>
            <person name="Mardanov A.V."/>
            <person name="Beletsky A.V."/>
            <person name="Ravin N.V."/>
            <person name="Botchkova E.A."/>
            <person name="Litti Y.V."/>
            <person name="Nozhevnikova A.N."/>
        </authorList>
    </citation>
    <scope>NUCLEOTIDE SEQUENCE [LARGE SCALE GENOMIC DNA]</scope>
    <source>
        <strain evidence="1">J2</strain>
    </source>
</reference>
<organism evidence="1 2">
    <name type="scientific">Candidatus Jettenia ecosi</name>
    <dbReference type="NCBI Taxonomy" id="2494326"/>
    <lineage>
        <taxon>Bacteria</taxon>
        <taxon>Pseudomonadati</taxon>
        <taxon>Planctomycetota</taxon>
        <taxon>Candidatus Brocadiia</taxon>
        <taxon>Candidatus Brocadiales</taxon>
        <taxon>Candidatus Brocadiaceae</taxon>
        <taxon>Candidatus Jettenia</taxon>
    </lineage>
</organism>
<proteinExistence type="predicted"/>
<dbReference type="Proteomes" id="UP000319783">
    <property type="component" value="Unassembled WGS sequence"/>
</dbReference>
<evidence type="ECO:0000313" key="1">
    <source>
        <dbReference type="EMBL" id="TLD41046.1"/>
    </source>
</evidence>
<comment type="caution">
    <text evidence="1">The sequence shown here is derived from an EMBL/GenBank/DDBJ whole genome shotgun (WGS) entry which is preliminary data.</text>
</comment>
<dbReference type="AlphaFoldDB" id="A0A533Q8S9"/>
<name>A0A533Q8S9_9BACT</name>
<evidence type="ECO:0000313" key="2">
    <source>
        <dbReference type="Proteomes" id="UP000319783"/>
    </source>
</evidence>
<protein>
    <submittedName>
        <fullName evidence="1">Uncharacterized protein</fullName>
    </submittedName>
</protein>